<dbReference type="InterPro" id="IPR035983">
    <property type="entry name" value="Hect_E3_ubiquitin_ligase"/>
</dbReference>
<dbReference type="EnsemblMetazoa" id="Aqu2.1.34018_001">
    <property type="protein sequence ID" value="Aqu2.1.34018_001"/>
    <property type="gene ID" value="Aqu2.1.34018"/>
</dbReference>
<feature type="domain" description="HECT" evidence="3">
    <location>
        <begin position="27"/>
        <end position="57"/>
    </location>
</feature>
<keyword evidence="1 2" id="KW-0833">Ubl conjugation pathway</keyword>
<sequence length="243" mass="27165">MIISIDCSSVELYWAGLVAFYKGAISNPEKLQKKLVFTFVGTGEIGSDCGSLRKEFFEAGLSLANKKLFEGKSLKEQELILEEAVSRREANLRALSRGVAVRTLGILRLIQEYPHLMKALFMHLFESTPNTSSEILSYEMFLRFVMHIEENDLGASISPSALLCFITGLSCIPPKSSLISIRIKFHCGSCSSNLLTRVAACTNTVYLPVIHKSDDFFKHFITAPNFGLHMAQYNVTFIDYICI</sequence>
<comment type="caution">
    <text evidence="2">Lacks conserved residue(s) required for the propagation of feature annotation.</text>
</comment>
<dbReference type="SUPFAM" id="SSF56204">
    <property type="entry name" value="Hect, E3 ligase catalytic domain"/>
    <property type="match status" value="1"/>
</dbReference>
<evidence type="ECO:0000256" key="2">
    <source>
        <dbReference type="PROSITE-ProRule" id="PRU00104"/>
    </source>
</evidence>
<proteinExistence type="predicted"/>
<dbReference type="InParanoid" id="A0A1X7V1X8"/>
<protein>
    <recommendedName>
        <fullName evidence="3">HECT domain-containing protein</fullName>
    </recommendedName>
</protein>
<reference evidence="4" key="1">
    <citation type="submission" date="2017-05" db="UniProtKB">
        <authorList>
            <consortium name="EnsemblMetazoa"/>
        </authorList>
    </citation>
    <scope>IDENTIFICATION</scope>
</reference>
<accession>A0A1X7V1X8</accession>
<dbReference type="InterPro" id="IPR000569">
    <property type="entry name" value="HECT_dom"/>
</dbReference>
<evidence type="ECO:0000313" key="4">
    <source>
        <dbReference type="EnsemblMetazoa" id="Aqu2.1.34018_001"/>
    </source>
</evidence>
<dbReference type="AlphaFoldDB" id="A0A1X7V1X8"/>
<dbReference type="PROSITE" id="PS50237">
    <property type="entry name" value="HECT"/>
    <property type="match status" value="1"/>
</dbReference>
<name>A0A1X7V1X8_AMPQE</name>
<evidence type="ECO:0000259" key="3">
    <source>
        <dbReference type="PROSITE" id="PS50237"/>
    </source>
</evidence>
<dbReference type="GO" id="GO:0004842">
    <property type="term" value="F:ubiquitin-protein transferase activity"/>
    <property type="evidence" value="ECO:0007669"/>
    <property type="project" value="InterPro"/>
</dbReference>
<evidence type="ECO:0000256" key="1">
    <source>
        <dbReference type="ARBA" id="ARBA00022786"/>
    </source>
</evidence>
<organism evidence="4">
    <name type="scientific">Amphimedon queenslandica</name>
    <name type="common">Sponge</name>
    <dbReference type="NCBI Taxonomy" id="400682"/>
    <lineage>
        <taxon>Eukaryota</taxon>
        <taxon>Metazoa</taxon>
        <taxon>Porifera</taxon>
        <taxon>Demospongiae</taxon>
        <taxon>Heteroscleromorpha</taxon>
        <taxon>Haplosclerida</taxon>
        <taxon>Niphatidae</taxon>
        <taxon>Amphimedon</taxon>
    </lineage>
</organism>